<dbReference type="RefSeq" id="WP_165328277.1">
    <property type="nucleotide sequence ID" value="NZ_CP049109.1"/>
</dbReference>
<keyword evidence="1" id="KW-0472">Membrane</keyword>
<keyword evidence="1" id="KW-0812">Transmembrane</keyword>
<dbReference type="Proteomes" id="UP000501568">
    <property type="component" value="Chromosome"/>
</dbReference>
<feature type="transmembrane region" description="Helical" evidence="1">
    <location>
        <begin position="7"/>
        <end position="25"/>
    </location>
</feature>
<protein>
    <recommendedName>
        <fullName evidence="4">DUF4153 domain-containing protein</fullName>
    </recommendedName>
</protein>
<dbReference type="KEGG" id="spzr:G5C33_17215"/>
<keyword evidence="3" id="KW-1185">Reference proteome</keyword>
<feature type="transmembrane region" description="Helical" evidence="1">
    <location>
        <begin position="45"/>
        <end position="63"/>
    </location>
</feature>
<dbReference type="AlphaFoldDB" id="A0A6G6Y928"/>
<proteinExistence type="predicted"/>
<accession>A0A6G6Y928</accession>
<reference evidence="2 3" key="1">
    <citation type="submission" date="2020-02" db="EMBL/GenBank/DDBJ databases">
        <authorList>
            <person name="Zheng R.K."/>
            <person name="Sun C.M."/>
        </authorList>
    </citation>
    <scope>NUCLEOTIDE SEQUENCE [LARGE SCALE GENOMIC DNA]</scope>
    <source>
        <strain evidence="3">zrk23</strain>
    </source>
</reference>
<organism evidence="2 3">
    <name type="scientific">Stakelama tenebrarum</name>
    <dbReference type="NCBI Taxonomy" id="2711215"/>
    <lineage>
        <taxon>Bacteria</taxon>
        <taxon>Pseudomonadati</taxon>
        <taxon>Pseudomonadota</taxon>
        <taxon>Alphaproteobacteria</taxon>
        <taxon>Sphingomonadales</taxon>
        <taxon>Sphingomonadaceae</taxon>
        <taxon>Stakelama</taxon>
    </lineage>
</organism>
<name>A0A6G6Y928_9SPHN</name>
<feature type="transmembrane region" description="Helical" evidence="1">
    <location>
        <begin position="75"/>
        <end position="93"/>
    </location>
</feature>
<evidence type="ECO:0000256" key="1">
    <source>
        <dbReference type="SAM" id="Phobius"/>
    </source>
</evidence>
<evidence type="ECO:0008006" key="4">
    <source>
        <dbReference type="Google" id="ProtNLM"/>
    </source>
</evidence>
<dbReference type="EMBL" id="CP049109">
    <property type="protein sequence ID" value="QIG81351.1"/>
    <property type="molecule type" value="Genomic_DNA"/>
</dbReference>
<gene>
    <name evidence="2" type="ORF">G5C33_17215</name>
</gene>
<sequence>MVEAIGAIGAIWTIGGTVWFLLAARTGVDSDILFETFVSRILPPMLLWGLLAGITVAELLRWWRRHDGIERTAGLLLYASMLLAIAVVGWSNLKSLSRSDLIVDQLGAVARAGCTGDHATALARLDRLQKSPRFSFLDSRIESFRNRLALLDYLQAGLPARADASELEARYLVFGFPPLAEHSSANALRDDWLRPACRAR</sequence>
<keyword evidence="1" id="KW-1133">Transmembrane helix</keyword>
<evidence type="ECO:0000313" key="2">
    <source>
        <dbReference type="EMBL" id="QIG81351.1"/>
    </source>
</evidence>
<evidence type="ECO:0000313" key="3">
    <source>
        <dbReference type="Proteomes" id="UP000501568"/>
    </source>
</evidence>